<keyword evidence="1" id="KW-0732">Signal</keyword>
<dbReference type="RefSeq" id="WP_101261602.1">
    <property type="nucleotide sequence ID" value="NZ_MVDD01000007.1"/>
</dbReference>
<dbReference type="PROSITE" id="PS51257">
    <property type="entry name" value="PROKAR_LIPOPROTEIN"/>
    <property type="match status" value="1"/>
</dbReference>
<gene>
    <name evidence="3" type="ORF">BZG02_11585</name>
</gene>
<dbReference type="Proteomes" id="UP000233535">
    <property type="component" value="Unassembled WGS sequence"/>
</dbReference>
<organism evidence="3 4">
    <name type="scientific">Labilibaculum filiforme</name>
    <dbReference type="NCBI Taxonomy" id="1940526"/>
    <lineage>
        <taxon>Bacteria</taxon>
        <taxon>Pseudomonadati</taxon>
        <taxon>Bacteroidota</taxon>
        <taxon>Bacteroidia</taxon>
        <taxon>Marinilabiliales</taxon>
        <taxon>Marinifilaceae</taxon>
        <taxon>Labilibaculum</taxon>
    </lineage>
</organism>
<feature type="chain" id="PRO_5014619512" evidence="1">
    <location>
        <begin position="24"/>
        <end position="444"/>
    </location>
</feature>
<dbReference type="Gene3D" id="3.90.1580.10">
    <property type="entry name" value="paralog of FGE (formylglycine-generating enzyme)"/>
    <property type="match status" value="2"/>
</dbReference>
<dbReference type="InterPro" id="IPR016187">
    <property type="entry name" value="CTDL_fold"/>
</dbReference>
<dbReference type="PANTHER" id="PTHR23150:SF19">
    <property type="entry name" value="FORMYLGLYCINE-GENERATING ENZYME"/>
    <property type="match status" value="1"/>
</dbReference>
<reference evidence="3 4" key="1">
    <citation type="journal article" date="2017" name="Front. Microbiol.">
        <title>Labilibaculum manganireducens gen. nov., sp. nov. and Labilibaculum filiforme sp. nov., Novel Bacteroidetes Isolated from Subsurface Sediments of the Baltic Sea.</title>
        <authorList>
            <person name="Vandieken V."/>
            <person name="Marshall I.P."/>
            <person name="Niemann H."/>
            <person name="Engelen B."/>
            <person name="Cypionka H."/>
        </authorList>
    </citation>
    <scope>NUCLEOTIDE SEQUENCE [LARGE SCALE GENOMIC DNA]</scope>
    <source>
        <strain evidence="3 4">59.16B</strain>
    </source>
</reference>
<keyword evidence="4" id="KW-1185">Reference proteome</keyword>
<dbReference type="InterPro" id="IPR042095">
    <property type="entry name" value="SUMF_sf"/>
</dbReference>
<dbReference type="GO" id="GO:0120147">
    <property type="term" value="F:formylglycine-generating oxidase activity"/>
    <property type="evidence" value="ECO:0007669"/>
    <property type="project" value="TreeGrafter"/>
</dbReference>
<dbReference type="PANTHER" id="PTHR23150">
    <property type="entry name" value="SULFATASE MODIFYING FACTOR 1, 2"/>
    <property type="match status" value="1"/>
</dbReference>
<name>A0A2N3HXP8_9BACT</name>
<accession>A0A2N3HXP8</accession>
<evidence type="ECO:0000313" key="3">
    <source>
        <dbReference type="EMBL" id="PKQ62829.1"/>
    </source>
</evidence>
<dbReference type="OrthoDB" id="9768004at2"/>
<dbReference type="AlphaFoldDB" id="A0A2N3HXP8"/>
<feature type="domain" description="Sulfatase-modifying factor enzyme-like" evidence="2">
    <location>
        <begin position="44"/>
        <end position="439"/>
    </location>
</feature>
<dbReference type="InterPro" id="IPR005532">
    <property type="entry name" value="SUMF_dom"/>
</dbReference>
<evidence type="ECO:0000259" key="2">
    <source>
        <dbReference type="Pfam" id="PF03781"/>
    </source>
</evidence>
<protein>
    <submittedName>
        <fullName evidence="3">Gliding motility-associated lipoprotein</fullName>
    </submittedName>
</protein>
<dbReference type="SUPFAM" id="SSF56436">
    <property type="entry name" value="C-type lectin-like"/>
    <property type="match status" value="1"/>
</dbReference>
<feature type="signal peptide" evidence="1">
    <location>
        <begin position="1"/>
        <end position="23"/>
    </location>
</feature>
<dbReference type="Pfam" id="PF03781">
    <property type="entry name" value="FGE-sulfatase"/>
    <property type="match status" value="1"/>
</dbReference>
<keyword evidence="3" id="KW-0449">Lipoprotein</keyword>
<proteinExistence type="predicted"/>
<evidence type="ECO:0000313" key="4">
    <source>
        <dbReference type="Proteomes" id="UP000233535"/>
    </source>
</evidence>
<evidence type="ECO:0000256" key="1">
    <source>
        <dbReference type="SAM" id="SignalP"/>
    </source>
</evidence>
<dbReference type="InterPro" id="IPR051043">
    <property type="entry name" value="Sulfatase_Mod_Factor_Kinase"/>
</dbReference>
<comment type="caution">
    <text evidence="3">The sequence shown here is derived from an EMBL/GenBank/DDBJ whole genome shotgun (WGS) entry which is preliminary data.</text>
</comment>
<sequence length="444" mass="51646">MNKLLTTLCVIVLLFLASCGKNTGNGELIGAGQRGNWFEPKPYGMVLIPRGSFTVGPNDQDVAWALNATAKTVSVESYWMDETEITNNEYRQFVYWVRDSIARELLGQQFEEFLIAEDDNGNPIDPPYLNWEERLEWDNEEYTEILEDMYLPVNERFFRNKEIDSRKLKYQYEWVDLLQAAKKSNRYNYETGEYEGMVDDYKGGRKQIEDRSSFIMKEALNIYPDTLCWIQDFTYSYNEPWTKQYFWHPGYDDYPVVGVSWKQASAFSIWRTRYHNSALKAEGDYPVQDYRLPTESEWEYAARGGISLNMYPWGGPYTRNDQGCFLANFKPLRGNYVDDGGLVTLPVGSYEPNEFGLYDMAGNVAEWTSGAYDESAYSFTHDMNPNYEYNALPDDPPALKRKVTRGGSWKDIGYYLQCATRTYEYQDTAKSYIGFRCVRTHLGK</sequence>
<dbReference type="EMBL" id="MVDD01000007">
    <property type="protein sequence ID" value="PKQ62829.1"/>
    <property type="molecule type" value="Genomic_DNA"/>
</dbReference>